<dbReference type="GO" id="GO:0005886">
    <property type="term" value="C:plasma membrane"/>
    <property type="evidence" value="ECO:0007669"/>
    <property type="project" value="UniProtKB-SubCell"/>
</dbReference>
<dbReference type="GO" id="GO:0043652">
    <property type="term" value="P:engulfment of apoptotic cell"/>
    <property type="evidence" value="ECO:0007669"/>
    <property type="project" value="TreeGrafter"/>
</dbReference>
<feature type="transmembrane region" description="Helical" evidence="7">
    <location>
        <begin position="90"/>
        <end position="116"/>
    </location>
</feature>
<proteinExistence type="inferred from homology"/>
<feature type="transmembrane region" description="Helical" evidence="7">
    <location>
        <begin position="282"/>
        <end position="302"/>
    </location>
</feature>
<evidence type="ECO:0000313" key="11">
    <source>
        <dbReference type="WBParaSite" id="PgR108X_g003_t03"/>
    </source>
</evidence>
<reference evidence="10 11" key="1">
    <citation type="submission" date="2022-11" db="UniProtKB">
        <authorList>
            <consortium name="WormBaseParasite"/>
        </authorList>
    </citation>
    <scope>IDENTIFICATION</scope>
</reference>
<feature type="transmembrane region" description="Helical" evidence="7">
    <location>
        <begin position="322"/>
        <end position="340"/>
    </location>
</feature>
<dbReference type="PANTHER" id="PTHR16024:SF6">
    <property type="entry name" value="XK-RELATED PROTEIN"/>
    <property type="match status" value="1"/>
</dbReference>
<dbReference type="Pfam" id="PF09815">
    <property type="entry name" value="XK-related"/>
    <property type="match status" value="1"/>
</dbReference>
<comment type="similarity">
    <text evidence="2 7">Belongs to the XK family.</text>
</comment>
<keyword evidence="3" id="KW-1003">Cell membrane</keyword>
<dbReference type="WBParaSite" id="PgR108X_g003_t03">
    <property type="protein sequence ID" value="PgR108X_g003_t03"/>
    <property type="gene ID" value="PgR108X_g003"/>
</dbReference>
<comment type="subcellular location">
    <subcellularLocation>
        <location evidence="1">Cell membrane</location>
        <topology evidence="1">Multi-pass membrane protein</topology>
    </subcellularLocation>
    <subcellularLocation>
        <location evidence="7">Membrane</location>
        <topology evidence="7">Multi-pass membrane protein</topology>
    </subcellularLocation>
</comment>
<dbReference type="InterPro" id="IPR018629">
    <property type="entry name" value="XK-rel"/>
</dbReference>
<protein>
    <recommendedName>
        <fullName evidence="7">XK-related protein</fullName>
    </recommendedName>
</protein>
<keyword evidence="6 7" id="KW-0472">Membrane</keyword>
<dbReference type="AlphaFoldDB" id="A0A915CA60"/>
<accession>A0A915CA60</accession>
<dbReference type="WBParaSite" id="PgR108X_g003_t04">
    <property type="protein sequence ID" value="PgR108X_g003_t04"/>
    <property type="gene ID" value="PgR108X_g003"/>
</dbReference>
<feature type="transmembrane region" description="Helical" evidence="7">
    <location>
        <begin position="385"/>
        <end position="406"/>
    </location>
</feature>
<evidence type="ECO:0000256" key="1">
    <source>
        <dbReference type="ARBA" id="ARBA00004651"/>
    </source>
</evidence>
<dbReference type="PANTHER" id="PTHR16024">
    <property type="entry name" value="XK-RELATED PROTEIN"/>
    <property type="match status" value="1"/>
</dbReference>
<dbReference type="WBParaSite" id="PgR108X_g003_t02">
    <property type="protein sequence ID" value="PgR108X_g003_t02"/>
    <property type="gene ID" value="PgR108X_g003"/>
</dbReference>
<evidence type="ECO:0000256" key="5">
    <source>
        <dbReference type="ARBA" id="ARBA00022989"/>
    </source>
</evidence>
<feature type="transmembrane region" description="Helical" evidence="7">
    <location>
        <begin position="225"/>
        <end position="246"/>
    </location>
</feature>
<dbReference type="GO" id="GO:1902742">
    <property type="term" value="P:apoptotic process involved in development"/>
    <property type="evidence" value="ECO:0007669"/>
    <property type="project" value="TreeGrafter"/>
</dbReference>
<sequence length="457" mass="52650">MVLFERLPPKLVYFHDGFRSKDNFYSGLNSSPRTENNDDGVEVDESDRLPRLLVVGKFDIFCFTFSAISYIVDVACDTVTAYIHFRAQRFWAFLFVSLLTVLPSIALNVISFVWWLDDANARRRRSKLQMATCSKALLLRSMACILQLGPAVWYVDAIVAAVGFRSSSSDHERRYFYCRMVEADRDASLLRFFEAFLESAPQVLVQGIVLAHSFWMLLPSDAIPMWMYFQGMSVVMSLLSVCWSVSIQHRSLRIARPDKMNMSPFETFLQLSWRCLTISARYILLVLFVLAFQYWTTVFVIVHYTLSLVHIAALQHVDSEPGYISLEFGLLLICAAVHLFTPFNMAEGPTRWRYTVAYVIEIIENLAVAGLLLDCERFVYPHKKFIVLFALSAFISGIAVMLLYYWRWHPTRRLKSLIDVDSSRRAIVEQTFSEAEESRSYPSDTLKHIDSDESLHP</sequence>
<evidence type="ECO:0000256" key="3">
    <source>
        <dbReference type="ARBA" id="ARBA00022475"/>
    </source>
</evidence>
<evidence type="ECO:0000313" key="9">
    <source>
        <dbReference type="Proteomes" id="UP000887569"/>
    </source>
</evidence>
<dbReference type="Proteomes" id="UP000887569">
    <property type="component" value="Unplaced"/>
</dbReference>
<evidence type="ECO:0000256" key="7">
    <source>
        <dbReference type="RuleBase" id="RU910716"/>
    </source>
</evidence>
<evidence type="ECO:0000313" key="10">
    <source>
        <dbReference type="WBParaSite" id="PgR108X_g003_t02"/>
    </source>
</evidence>
<keyword evidence="5 7" id="KW-1133">Transmembrane helix</keyword>
<dbReference type="InterPro" id="IPR050895">
    <property type="entry name" value="XK-related_scramblase"/>
</dbReference>
<keyword evidence="9" id="KW-1185">Reference proteome</keyword>
<evidence type="ECO:0000256" key="6">
    <source>
        <dbReference type="ARBA" id="ARBA00023136"/>
    </source>
</evidence>
<feature type="region of interest" description="Disordered" evidence="8">
    <location>
        <begin position="435"/>
        <end position="457"/>
    </location>
</feature>
<feature type="compositionally biased region" description="Basic and acidic residues" evidence="8">
    <location>
        <begin position="445"/>
        <end position="457"/>
    </location>
</feature>
<evidence type="ECO:0000256" key="8">
    <source>
        <dbReference type="SAM" id="MobiDB-lite"/>
    </source>
</evidence>
<dbReference type="GO" id="GO:0070782">
    <property type="term" value="P:phosphatidylserine exposure on apoptotic cell surface"/>
    <property type="evidence" value="ECO:0007669"/>
    <property type="project" value="TreeGrafter"/>
</dbReference>
<feature type="transmembrane region" description="Helical" evidence="7">
    <location>
        <begin position="137"/>
        <end position="164"/>
    </location>
</feature>
<organism evidence="9 10">
    <name type="scientific">Parascaris univalens</name>
    <name type="common">Nematode worm</name>
    <dbReference type="NCBI Taxonomy" id="6257"/>
    <lineage>
        <taxon>Eukaryota</taxon>
        <taxon>Metazoa</taxon>
        <taxon>Ecdysozoa</taxon>
        <taxon>Nematoda</taxon>
        <taxon>Chromadorea</taxon>
        <taxon>Rhabditida</taxon>
        <taxon>Spirurina</taxon>
        <taxon>Ascaridomorpha</taxon>
        <taxon>Ascaridoidea</taxon>
        <taxon>Ascarididae</taxon>
        <taxon>Parascaris</taxon>
    </lineage>
</organism>
<name>A0A915CA60_PARUN</name>
<evidence type="ECO:0000256" key="2">
    <source>
        <dbReference type="ARBA" id="ARBA00008789"/>
    </source>
</evidence>
<feature type="transmembrane region" description="Helical" evidence="7">
    <location>
        <begin position="352"/>
        <end position="373"/>
    </location>
</feature>
<keyword evidence="4 7" id="KW-0812">Transmembrane</keyword>
<evidence type="ECO:0000256" key="4">
    <source>
        <dbReference type="ARBA" id="ARBA00022692"/>
    </source>
</evidence>